<dbReference type="Gene3D" id="3.40.50.10860">
    <property type="entry name" value="Leucine Dehydrogenase, chain A, domain 1"/>
    <property type="match status" value="1"/>
</dbReference>
<dbReference type="InterPro" id="IPR046346">
    <property type="entry name" value="Aminoacid_DH-like_N_sf"/>
</dbReference>
<dbReference type="InterPro" id="IPR008926">
    <property type="entry name" value="RNR_R1-su_N"/>
</dbReference>
<feature type="domain" description="Tetrahydrofolate dehydrogenase/cyclohydrolase catalytic" evidence="2">
    <location>
        <begin position="60"/>
        <end position="136"/>
    </location>
</feature>
<dbReference type="PANTHER" id="PTHR48099:SF5">
    <property type="entry name" value="C-1-TETRAHYDROFOLATE SYNTHASE, CYTOPLASMIC"/>
    <property type="match status" value="1"/>
</dbReference>
<evidence type="ECO:0000259" key="2">
    <source>
        <dbReference type="Pfam" id="PF00763"/>
    </source>
</evidence>
<accession>A0A565BG40</accession>
<dbReference type="SUPFAM" id="SSF53223">
    <property type="entry name" value="Aminoacid dehydrogenase-like, N-terminal domain"/>
    <property type="match status" value="1"/>
</dbReference>
<dbReference type="GO" id="GO:0004488">
    <property type="term" value="F:methylenetetrahydrofolate dehydrogenase (NADP+) activity"/>
    <property type="evidence" value="ECO:0007669"/>
    <property type="project" value="UniProtKB-EC"/>
</dbReference>
<evidence type="ECO:0000313" key="4">
    <source>
        <dbReference type="EMBL" id="VVA99830.1"/>
    </source>
</evidence>
<evidence type="ECO:0000313" key="5">
    <source>
        <dbReference type="Proteomes" id="UP000489600"/>
    </source>
</evidence>
<organism evidence="4 5">
    <name type="scientific">Arabis nemorensis</name>
    <dbReference type="NCBI Taxonomy" id="586526"/>
    <lineage>
        <taxon>Eukaryota</taxon>
        <taxon>Viridiplantae</taxon>
        <taxon>Streptophyta</taxon>
        <taxon>Embryophyta</taxon>
        <taxon>Tracheophyta</taxon>
        <taxon>Spermatophyta</taxon>
        <taxon>Magnoliopsida</taxon>
        <taxon>eudicotyledons</taxon>
        <taxon>Gunneridae</taxon>
        <taxon>Pentapetalae</taxon>
        <taxon>rosids</taxon>
        <taxon>malvids</taxon>
        <taxon>Brassicales</taxon>
        <taxon>Brassicaceae</taxon>
        <taxon>Arabideae</taxon>
        <taxon>Arabis</taxon>
    </lineage>
</organism>
<comment type="caution">
    <text evidence="4">The sequence shown here is derived from an EMBL/GenBank/DDBJ whole genome shotgun (WGS) entry which is preliminary data.</text>
</comment>
<protein>
    <recommendedName>
        <fullName evidence="1">methylenetetrahydrofolate dehydrogenase (NADP(+))</fullName>
        <ecNumber evidence="1">1.5.1.5</ecNumber>
    </recommendedName>
</protein>
<proteinExistence type="predicted"/>
<dbReference type="Proteomes" id="UP000489600">
    <property type="component" value="Unassembled WGS sequence"/>
</dbReference>
<dbReference type="InterPro" id="IPR020631">
    <property type="entry name" value="THF_DH/CycHdrlase_NAD-bd_dom"/>
</dbReference>
<dbReference type="GO" id="GO:0005829">
    <property type="term" value="C:cytosol"/>
    <property type="evidence" value="ECO:0007669"/>
    <property type="project" value="TreeGrafter"/>
</dbReference>
<dbReference type="Pfam" id="PF02882">
    <property type="entry name" value="THF_DHG_CYH_C"/>
    <property type="match status" value="1"/>
</dbReference>
<dbReference type="EMBL" id="CABITT030000003">
    <property type="protein sequence ID" value="VVA99830.1"/>
    <property type="molecule type" value="Genomic_DNA"/>
</dbReference>
<gene>
    <name evidence="4" type="ORF">ANE_LOCUS10275</name>
</gene>
<dbReference type="EC" id="1.5.1.5" evidence="1"/>
<dbReference type="SUPFAM" id="SSF48168">
    <property type="entry name" value="R1 subunit of ribonucleotide reductase, N-terminal domain"/>
    <property type="match status" value="1"/>
</dbReference>
<evidence type="ECO:0000259" key="3">
    <source>
        <dbReference type="Pfam" id="PF02882"/>
    </source>
</evidence>
<evidence type="ECO:0000256" key="1">
    <source>
        <dbReference type="ARBA" id="ARBA00012859"/>
    </source>
</evidence>
<dbReference type="GO" id="GO:0004477">
    <property type="term" value="F:methenyltetrahydrofolate cyclohydrolase activity"/>
    <property type="evidence" value="ECO:0007669"/>
    <property type="project" value="TreeGrafter"/>
</dbReference>
<reference evidence="4" key="1">
    <citation type="submission" date="2019-07" db="EMBL/GenBank/DDBJ databases">
        <authorList>
            <person name="Dittberner H."/>
        </authorList>
    </citation>
    <scope>NUCLEOTIDE SEQUENCE [LARGE SCALE GENOMIC DNA]</scope>
</reference>
<name>A0A565BG40_9BRAS</name>
<dbReference type="PANTHER" id="PTHR48099">
    <property type="entry name" value="C-1-TETRAHYDROFOLATE SYNTHASE, CYTOPLASMIC-RELATED"/>
    <property type="match status" value="1"/>
</dbReference>
<dbReference type="Pfam" id="PF00763">
    <property type="entry name" value="THF_DHG_CYH"/>
    <property type="match status" value="1"/>
</dbReference>
<dbReference type="OrthoDB" id="5126881at2759"/>
<dbReference type="GO" id="GO:0035999">
    <property type="term" value="P:tetrahydrofolate interconversion"/>
    <property type="evidence" value="ECO:0007669"/>
    <property type="project" value="TreeGrafter"/>
</dbReference>
<keyword evidence="5" id="KW-1185">Reference proteome</keyword>
<dbReference type="AlphaFoldDB" id="A0A565BG40"/>
<dbReference type="InterPro" id="IPR020630">
    <property type="entry name" value="THF_DH/CycHdrlase_cat_dom"/>
</dbReference>
<feature type="domain" description="Tetrahydrofolate dehydrogenase/cyclohydrolase NAD(P)-binding" evidence="3">
    <location>
        <begin position="150"/>
        <end position="188"/>
    </location>
</feature>
<sequence length="302" mass="33087">MASLLFTDCFSSTTSRLSLIHPNRLNGTSLPRGCVDQLSLRTTASPRGRGCILSIRSSSYEIRTDVKKMKKSLGAVPGLAVVFVGDSYFSESYEVTCMLVQMKSFEVRLAEDSSEEEVLKSISRLNDDPCVHGIIVPPRLLLSDPNAPEGFRIVGDICYEEVCKVASAITPFEGGPGFLTITMLLSNSNDEEEYVCGRKQQGNPLTWIRSLHGSKSLAMGLAVTIATLPSLLGMQWSQLDELAADTAASMSCNHPDYATLAVSNLHKTPKTHYLRLMKTASTYAQSQNAARLDSEIIYDRDF</sequence>